<feature type="transmembrane region" description="Helical" evidence="1">
    <location>
        <begin position="81"/>
        <end position="104"/>
    </location>
</feature>
<dbReference type="Proteomes" id="UP000588098">
    <property type="component" value="Unassembled WGS sequence"/>
</dbReference>
<organism evidence="2 3">
    <name type="scientific">Streptomyces zagrosensis</name>
    <dbReference type="NCBI Taxonomy" id="1042984"/>
    <lineage>
        <taxon>Bacteria</taxon>
        <taxon>Bacillati</taxon>
        <taxon>Actinomycetota</taxon>
        <taxon>Actinomycetes</taxon>
        <taxon>Kitasatosporales</taxon>
        <taxon>Streptomycetaceae</taxon>
        <taxon>Streptomyces</taxon>
    </lineage>
</organism>
<sequence>MSAPLPKAATFAVAASFGPWVVGALLSFVLIYAGGYPDDDGDSSWETFSGDWLTASALLFPLAAALVIGVLTRLRPTPHRWLISAQSTVAYAVVLLVVSVLQSLADGDGVGQAVDYGFVMLIIALFTLQLPLCAALSAALARPLGIAETGGPTGGWAPHRERV</sequence>
<feature type="transmembrane region" description="Helical" evidence="1">
    <location>
        <begin position="52"/>
        <end position="74"/>
    </location>
</feature>
<accession>A0A7W9QG82</accession>
<evidence type="ECO:0000256" key="1">
    <source>
        <dbReference type="SAM" id="Phobius"/>
    </source>
</evidence>
<proteinExistence type="predicted"/>
<keyword evidence="1" id="KW-0812">Transmembrane</keyword>
<dbReference type="EMBL" id="JACHJL010000023">
    <property type="protein sequence ID" value="MBB5939424.1"/>
    <property type="molecule type" value="Genomic_DNA"/>
</dbReference>
<evidence type="ECO:0000313" key="2">
    <source>
        <dbReference type="EMBL" id="MBB5939424.1"/>
    </source>
</evidence>
<dbReference type="AlphaFoldDB" id="A0A7W9QG82"/>
<protein>
    <submittedName>
        <fullName evidence="2">Uncharacterized PurR-regulated membrane protein YhhQ (DUF165 family)</fullName>
    </submittedName>
</protein>
<evidence type="ECO:0000313" key="3">
    <source>
        <dbReference type="Proteomes" id="UP000588098"/>
    </source>
</evidence>
<comment type="caution">
    <text evidence="2">The sequence shown here is derived from an EMBL/GenBank/DDBJ whole genome shotgun (WGS) entry which is preliminary data.</text>
</comment>
<name>A0A7W9QG82_9ACTN</name>
<keyword evidence="3" id="KW-1185">Reference proteome</keyword>
<reference evidence="2 3" key="1">
    <citation type="submission" date="2020-08" db="EMBL/GenBank/DDBJ databases">
        <title>Genomic Encyclopedia of Type Strains, Phase III (KMG-III): the genomes of soil and plant-associated and newly described type strains.</title>
        <authorList>
            <person name="Whitman W."/>
        </authorList>
    </citation>
    <scope>NUCLEOTIDE SEQUENCE [LARGE SCALE GENOMIC DNA]</scope>
    <source>
        <strain evidence="2 3">CECT 8305</strain>
    </source>
</reference>
<gene>
    <name evidence="2" type="ORF">FHS42_006518</name>
</gene>
<feature type="transmembrane region" description="Helical" evidence="1">
    <location>
        <begin position="116"/>
        <end position="141"/>
    </location>
</feature>
<feature type="transmembrane region" description="Helical" evidence="1">
    <location>
        <begin position="12"/>
        <end position="32"/>
    </location>
</feature>
<keyword evidence="1" id="KW-0472">Membrane</keyword>
<dbReference type="RefSeq" id="WP_184578449.1">
    <property type="nucleotide sequence ID" value="NZ_JACHJL010000023.1"/>
</dbReference>
<keyword evidence="1" id="KW-1133">Transmembrane helix</keyword>